<dbReference type="EMBL" id="MH669007">
    <property type="protein sequence ID" value="AXQ61381.1"/>
    <property type="molecule type" value="Genomic_DNA"/>
</dbReference>
<name>A0A385DPQ5_9CAUD</name>
<proteinExistence type="predicted"/>
<dbReference type="RefSeq" id="YP_010098039.1">
    <property type="nucleotide sequence ID" value="NC_055763.1"/>
</dbReference>
<keyword evidence="2" id="KW-1185">Reference proteome</keyword>
<dbReference type="GeneID" id="65115707"/>
<dbReference type="Proteomes" id="UP000263654">
    <property type="component" value="Segment"/>
</dbReference>
<reference evidence="1 2" key="1">
    <citation type="submission" date="2018-07" db="EMBL/GenBank/DDBJ databases">
        <authorList>
            <person name="Burke E.M."/>
            <person name="Good S."/>
            <person name="Jeffords E.T."/>
            <person name="Pearson M."/>
            <person name="Sohlstrom A."/>
            <person name="Westholm D.E."/>
            <person name="Butela K.A."/>
            <person name="Garlena R.A."/>
            <person name="Russell D.A."/>
            <person name="Pope W.H."/>
            <person name="Jacobs-Sera D."/>
            <person name="Hatfull G.F."/>
        </authorList>
    </citation>
    <scope>NUCLEOTIDE SEQUENCE [LARGE SCALE GENOMIC DNA]</scope>
</reference>
<evidence type="ECO:0000313" key="1">
    <source>
        <dbReference type="EMBL" id="AXQ61381.1"/>
    </source>
</evidence>
<dbReference type="KEGG" id="vg:65115707"/>
<evidence type="ECO:0000313" key="2">
    <source>
        <dbReference type="Proteomes" id="UP000263654"/>
    </source>
</evidence>
<sequence>MAQHERTGRFGEVTVHVRRYGGPRSGRHRRPEINVSTRDHDAYLRELQAAAVRSKMRVLRG</sequence>
<protein>
    <submittedName>
        <fullName evidence="1">Uncharacterized protein</fullName>
    </submittedName>
</protein>
<organism evidence="1 2">
    <name type="scientific">Gordonia phage Marietta</name>
    <dbReference type="NCBI Taxonomy" id="2301558"/>
    <lineage>
        <taxon>Viruses</taxon>
        <taxon>Duplodnaviria</taxon>
        <taxon>Heunggongvirae</taxon>
        <taxon>Uroviricota</taxon>
        <taxon>Caudoviricetes</taxon>
        <taxon>Zierdtviridae</taxon>
        <taxon>Emilbogenvirinae</taxon>
        <taxon>Sukkupivirus</taxon>
        <taxon>Sukkupivirus marietta</taxon>
    </lineage>
</organism>
<accession>A0A385DPQ5</accession>
<gene>
    <name evidence="1" type="primary">62</name>
    <name evidence="1" type="ORF">SEA_MARIETTA_62</name>
</gene>